<organism evidence="8 9">
    <name type="scientific">Eubucco bourcierii</name>
    <name type="common">red-headed barbet</name>
    <dbReference type="NCBI Taxonomy" id="91767"/>
    <lineage>
        <taxon>Eukaryota</taxon>
        <taxon>Metazoa</taxon>
        <taxon>Chordata</taxon>
        <taxon>Craniata</taxon>
        <taxon>Vertebrata</taxon>
        <taxon>Euteleostomi</taxon>
        <taxon>Archelosauria</taxon>
        <taxon>Archosauria</taxon>
        <taxon>Dinosauria</taxon>
        <taxon>Saurischia</taxon>
        <taxon>Theropoda</taxon>
        <taxon>Coelurosauria</taxon>
        <taxon>Aves</taxon>
        <taxon>Neognathae</taxon>
        <taxon>Neoaves</taxon>
        <taxon>Telluraves</taxon>
        <taxon>Coraciimorphae</taxon>
        <taxon>Piciformes</taxon>
        <taxon>Ramphastidae</taxon>
        <taxon>Eubucco</taxon>
    </lineage>
</organism>
<feature type="non-terminal residue" evidence="8">
    <location>
        <position position="105"/>
    </location>
</feature>
<dbReference type="AlphaFoldDB" id="A0A7K8Y1S2"/>
<evidence type="ECO:0000256" key="7">
    <source>
        <dbReference type="RuleBase" id="RU003540"/>
    </source>
</evidence>
<evidence type="ECO:0000256" key="6">
    <source>
        <dbReference type="ARBA" id="ARBA00037210"/>
    </source>
</evidence>
<gene>
    <name evidence="8" type="primary">Anxa7_1</name>
    <name evidence="8" type="ORF">EUBBOU_R04087</name>
</gene>
<dbReference type="GO" id="GO:0012506">
    <property type="term" value="C:vesicle membrane"/>
    <property type="evidence" value="ECO:0007669"/>
    <property type="project" value="TreeGrafter"/>
</dbReference>
<dbReference type="InterPro" id="IPR018502">
    <property type="entry name" value="Annexin_repeat"/>
</dbReference>
<dbReference type="SUPFAM" id="SSF47874">
    <property type="entry name" value="Annexin"/>
    <property type="match status" value="1"/>
</dbReference>
<comment type="similarity">
    <text evidence="1 7">Belongs to the annexin family.</text>
</comment>
<proteinExistence type="inferred from homology"/>
<accession>A0A7K8Y1S2</accession>
<dbReference type="GO" id="GO:0005544">
    <property type="term" value="F:calcium-dependent phospholipid binding"/>
    <property type="evidence" value="ECO:0007669"/>
    <property type="project" value="UniProtKB-KW"/>
</dbReference>
<name>A0A7K8Y1S2_9PICI</name>
<feature type="non-terminal residue" evidence="8">
    <location>
        <position position="1"/>
    </location>
</feature>
<dbReference type="PRINTS" id="PR00196">
    <property type="entry name" value="ANNEXIN"/>
</dbReference>
<dbReference type="GO" id="GO:0001786">
    <property type="term" value="F:phosphatidylserine binding"/>
    <property type="evidence" value="ECO:0007669"/>
    <property type="project" value="TreeGrafter"/>
</dbReference>
<keyword evidence="9" id="KW-1185">Reference proteome</keyword>
<dbReference type="Pfam" id="PF00191">
    <property type="entry name" value="Annexin"/>
    <property type="match status" value="1"/>
</dbReference>
<evidence type="ECO:0000313" key="8">
    <source>
        <dbReference type="EMBL" id="NXF97545.1"/>
    </source>
</evidence>
<sequence>QPAAVVQGTQGTIQAAPNFDAGRDAEILRKAMKGFGTDEQAIINVVANRSNDQRQKIKAAFKTMYGKDLIKDLKSELSGNVEELILALFMPSTYYDAWSLRHAMK</sequence>
<protein>
    <recommendedName>
        <fullName evidence="7">Annexin</fullName>
    </recommendedName>
</protein>
<evidence type="ECO:0000256" key="4">
    <source>
        <dbReference type="ARBA" id="ARBA00023216"/>
    </source>
</evidence>
<dbReference type="PANTHER" id="PTHR10502">
    <property type="entry name" value="ANNEXIN"/>
    <property type="match status" value="1"/>
</dbReference>
<dbReference type="Proteomes" id="UP000583613">
    <property type="component" value="Unassembled WGS sequence"/>
</dbReference>
<dbReference type="PROSITE" id="PS51897">
    <property type="entry name" value="ANNEXIN_2"/>
    <property type="match status" value="1"/>
</dbReference>
<evidence type="ECO:0000256" key="5">
    <source>
        <dbReference type="ARBA" id="ARBA00023302"/>
    </source>
</evidence>
<dbReference type="InterPro" id="IPR037104">
    <property type="entry name" value="Annexin_sf"/>
</dbReference>
<evidence type="ECO:0000256" key="3">
    <source>
        <dbReference type="ARBA" id="ARBA00022837"/>
    </source>
</evidence>
<keyword evidence="5 7" id="KW-0111">Calcium/phospholipid-binding</keyword>
<dbReference type="SMART" id="SM00335">
    <property type="entry name" value="ANX"/>
    <property type="match status" value="1"/>
</dbReference>
<evidence type="ECO:0000313" key="9">
    <source>
        <dbReference type="Proteomes" id="UP000583613"/>
    </source>
</evidence>
<dbReference type="InterPro" id="IPR001464">
    <property type="entry name" value="Annexin"/>
</dbReference>
<dbReference type="FunFam" id="1.10.220.10:FF:000004">
    <property type="entry name" value="Annexin"/>
    <property type="match status" value="1"/>
</dbReference>
<keyword evidence="3 7" id="KW-0106">Calcium</keyword>
<comment type="domain">
    <text evidence="7">A pair of annexin repeats may form one binding site for calcium and phospholipid.</text>
</comment>
<dbReference type="OrthoDB" id="37886at2759"/>
<evidence type="ECO:0000256" key="1">
    <source>
        <dbReference type="ARBA" id="ARBA00007831"/>
    </source>
</evidence>
<dbReference type="InterPro" id="IPR018252">
    <property type="entry name" value="Annexin_repeat_CS"/>
</dbReference>
<evidence type="ECO:0000256" key="2">
    <source>
        <dbReference type="ARBA" id="ARBA00022737"/>
    </source>
</evidence>
<dbReference type="EMBL" id="VWZE01024363">
    <property type="protein sequence ID" value="NXF97545.1"/>
    <property type="molecule type" value="Genomic_DNA"/>
</dbReference>
<comment type="caution">
    <text evidence="8">The sequence shown here is derived from an EMBL/GenBank/DDBJ whole genome shotgun (WGS) entry which is preliminary data.</text>
</comment>
<dbReference type="GO" id="GO:0005634">
    <property type="term" value="C:nucleus"/>
    <property type="evidence" value="ECO:0007669"/>
    <property type="project" value="TreeGrafter"/>
</dbReference>
<reference evidence="8 9" key="1">
    <citation type="submission" date="2019-09" db="EMBL/GenBank/DDBJ databases">
        <title>Bird 10,000 Genomes (B10K) Project - Family phase.</title>
        <authorList>
            <person name="Zhang G."/>
        </authorList>
    </citation>
    <scope>NUCLEOTIDE SEQUENCE [LARGE SCALE GENOMIC DNA]</scope>
    <source>
        <strain evidence="8">B10K-DU-001-04</strain>
        <tissue evidence="8">Muscle</tissue>
    </source>
</reference>
<keyword evidence="2 7" id="KW-0677">Repeat</keyword>
<dbReference type="PROSITE" id="PS00223">
    <property type="entry name" value="ANNEXIN_1"/>
    <property type="match status" value="1"/>
</dbReference>
<dbReference type="GO" id="GO:0005737">
    <property type="term" value="C:cytoplasm"/>
    <property type="evidence" value="ECO:0007669"/>
    <property type="project" value="TreeGrafter"/>
</dbReference>
<comment type="function">
    <text evidence="6">Calcium/phospholipid-binding protein which promotes membrane fusion and is involved in exocytosis.</text>
</comment>
<dbReference type="GO" id="GO:0005509">
    <property type="term" value="F:calcium ion binding"/>
    <property type="evidence" value="ECO:0007669"/>
    <property type="project" value="InterPro"/>
</dbReference>
<dbReference type="Gene3D" id="1.10.220.10">
    <property type="entry name" value="Annexin"/>
    <property type="match status" value="1"/>
</dbReference>
<dbReference type="GO" id="GO:0005886">
    <property type="term" value="C:plasma membrane"/>
    <property type="evidence" value="ECO:0007669"/>
    <property type="project" value="TreeGrafter"/>
</dbReference>
<dbReference type="PANTHER" id="PTHR10502:SF239">
    <property type="entry name" value="ANNEXIN A7"/>
    <property type="match status" value="1"/>
</dbReference>
<keyword evidence="4 7" id="KW-0041">Annexin</keyword>